<name>A0A7J7EBM4_DICBM</name>
<protein>
    <submittedName>
        <fullName evidence="2">Uncharacterized protein</fullName>
    </submittedName>
</protein>
<reference evidence="2 3" key="1">
    <citation type="journal article" date="2020" name="Mol. Biol. Evol.">
        <title>Interspecific Gene Flow and the Evolution of Specialization in Black and White Rhinoceros.</title>
        <authorList>
            <person name="Moodley Y."/>
            <person name="Westbury M.V."/>
            <person name="Russo I.M."/>
            <person name="Gopalakrishnan S."/>
            <person name="Rakotoarivelo A."/>
            <person name="Olsen R.A."/>
            <person name="Prost S."/>
            <person name="Tunstall T."/>
            <person name="Ryder O.A."/>
            <person name="Dalen L."/>
            <person name="Bruford M.W."/>
        </authorList>
    </citation>
    <scope>NUCLEOTIDE SEQUENCE [LARGE SCALE GENOMIC DNA]</scope>
    <source>
        <strain evidence="2">SBR-YM</strain>
        <tissue evidence="2">Skin</tissue>
    </source>
</reference>
<dbReference type="EMBL" id="JACDTQ010003801">
    <property type="protein sequence ID" value="KAF5912806.1"/>
    <property type="molecule type" value="Genomic_DNA"/>
</dbReference>
<dbReference type="AlphaFoldDB" id="A0A7J7EBM4"/>
<feature type="region of interest" description="Disordered" evidence="1">
    <location>
        <begin position="1"/>
        <end position="35"/>
    </location>
</feature>
<proteinExistence type="predicted"/>
<comment type="caution">
    <text evidence="2">The sequence shown here is derived from an EMBL/GenBank/DDBJ whole genome shotgun (WGS) entry which is preliminary data.</text>
</comment>
<evidence type="ECO:0000313" key="2">
    <source>
        <dbReference type="EMBL" id="KAF5912806.1"/>
    </source>
</evidence>
<sequence>MKRKPNYMQNNLKPKLASRTARTGGGQVSELHLWQQPADREDLPWKPRSAAWPTCRILSLTLTISKAKQVKLGMKYQKKLKATEPNNYTGKVSEETEDIIKKEENKNSSEPNRIFPRIFYVLI</sequence>
<accession>A0A7J7EBM4</accession>
<gene>
    <name evidence="2" type="ORF">HPG69_007796</name>
</gene>
<dbReference type="Proteomes" id="UP000551758">
    <property type="component" value="Unassembled WGS sequence"/>
</dbReference>
<evidence type="ECO:0000313" key="3">
    <source>
        <dbReference type="Proteomes" id="UP000551758"/>
    </source>
</evidence>
<organism evidence="2 3">
    <name type="scientific">Diceros bicornis minor</name>
    <name type="common">South-central black rhinoceros</name>
    <dbReference type="NCBI Taxonomy" id="77932"/>
    <lineage>
        <taxon>Eukaryota</taxon>
        <taxon>Metazoa</taxon>
        <taxon>Chordata</taxon>
        <taxon>Craniata</taxon>
        <taxon>Vertebrata</taxon>
        <taxon>Euteleostomi</taxon>
        <taxon>Mammalia</taxon>
        <taxon>Eutheria</taxon>
        <taxon>Laurasiatheria</taxon>
        <taxon>Perissodactyla</taxon>
        <taxon>Rhinocerotidae</taxon>
        <taxon>Diceros</taxon>
    </lineage>
</organism>
<evidence type="ECO:0000256" key="1">
    <source>
        <dbReference type="SAM" id="MobiDB-lite"/>
    </source>
</evidence>
<keyword evidence="3" id="KW-1185">Reference proteome</keyword>